<keyword evidence="1 2" id="KW-0472">Membrane</keyword>
<dbReference type="InterPro" id="IPR037066">
    <property type="entry name" value="Plug_dom_sf"/>
</dbReference>
<feature type="transmembrane region" description="Helical" evidence="2">
    <location>
        <begin position="89"/>
        <end position="111"/>
    </location>
</feature>
<evidence type="ECO:0000256" key="2">
    <source>
        <dbReference type="SAM" id="Phobius"/>
    </source>
</evidence>
<keyword evidence="1" id="KW-0998">Cell outer membrane</keyword>
<dbReference type="InterPro" id="IPR052173">
    <property type="entry name" value="Beta-lactam_resp_regulator"/>
</dbReference>
<feature type="domain" description="Peptidase M56" evidence="3">
    <location>
        <begin position="153"/>
        <end position="251"/>
    </location>
</feature>
<feature type="transmembrane region" description="Helical" evidence="2">
    <location>
        <begin position="37"/>
        <end position="59"/>
    </location>
</feature>
<dbReference type="Gene3D" id="2.170.130.10">
    <property type="entry name" value="TonB-dependent receptor, plug domain"/>
    <property type="match status" value="1"/>
</dbReference>
<gene>
    <name evidence="4" type="ORF">V7S74_05805</name>
</gene>
<dbReference type="PANTHER" id="PTHR34978:SF3">
    <property type="entry name" value="SLR0241 PROTEIN"/>
    <property type="match status" value="1"/>
</dbReference>
<comment type="subcellular location">
    <subcellularLocation>
        <location evidence="1">Cell outer membrane</location>
        <topology evidence="1">Multi-pass membrane protein</topology>
    </subcellularLocation>
</comment>
<comment type="caution">
    <text evidence="4">The sequence shown here is derived from an EMBL/GenBank/DDBJ whole genome shotgun (WGS) entry which is preliminary data.</text>
</comment>
<dbReference type="RefSeq" id="WP_406777830.1">
    <property type="nucleotide sequence ID" value="NZ_JBEWZG010000002.1"/>
</dbReference>
<name>A0ABW8T0U2_9BACT</name>
<reference evidence="4 5" key="1">
    <citation type="submission" date="2024-07" db="EMBL/GenBank/DDBJ databases">
        <authorList>
            <person name="Pitt A."/>
            <person name="Hahn M.W."/>
        </authorList>
    </citation>
    <scope>NUCLEOTIDE SEQUENCE [LARGE SCALE GENOMIC DNA]</scope>
    <source>
        <strain evidence="4 5">2-AUSEE-184A6</strain>
    </source>
</reference>
<dbReference type="InterPro" id="IPR039426">
    <property type="entry name" value="TonB-dep_rcpt-like"/>
</dbReference>
<evidence type="ECO:0000313" key="5">
    <source>
        <dbReference type="Proteomes" id="UP001623559"/>
    </source>
</evidence>
<keyword evidence="1 2" id="KW-0812">Transmembrane</keyword>
<dbReference type="EMBL" id="JBEWZG010000002">
    <property type="protein sequence ID" value="MFL0206250.1"/>
    <property type="molecule type" value="Genomic_DNA"/>
</dbReference>
<evidence type="ECO:0000313" key="4">
    <source>
        <dbReference type="EMBL" id="MFL0206250.1"/>
    </source>
</evidence>
<keyword evidence="1" id="KW-1134">Transmembrane beta strand</keyword>
<feature type="transmembrane region" description="Helical" evidence="2">
    <location>
        <begin position="261"/>
        <end position="282"/>
    </location>
</feature>
<dbReference type="PANTHER" id="PTHR34978">
    <property type="entry name" value="POSSIBLE SENSOR-TRANSDUCER PROTEIN BLAR"/>
    <property type="match status" value="1"/>
</dbReference>
<evidence type="ECO:0000259" key="3">
    <source>
        <dbReference type="Pfam" id="PF05569"/>
    </source>
</evidence>
<feature type="transmembrane region" description="Helical" evidence="2">
    <location>
        <begin position="6"/>
        <end position="25"/>
    </location>
</feature>
<keyword evidence="2" id="KW-1133">Transmembrane helix</keyword>
<dbReference type="PROSITE" id="PS52016">
    <property type="entry name" value="TONB_DEPENDENT_REC_3"/>
    <property type="match status" value="1"/>
</dbReference>
<dbReference type="Pfam" id="PF05569">
    <property type="entry name" value="Peptidase_M56"/>
    <property type="match status" value="1"/>
</dbReference>
<organism evidence="4 5">
    <name type="scientific">Aquirufa novilacunae</name>
    <dbReference type="NCBI Taxonomy" id="3139305"/>
    <lineage>
        <taxon>Bacteria</taxon>
        <taxon>Pseudomonadati</taxon>
        <taxon>Bacteroidota</taxon>
        <taxon>Cytophagia</taxon>
        <taxon>Cytophagales</taxon>
        <taxon>Flectobacillaceae</taxon>
        <taxon>Aquirufa</taxon>
    </lineage>
</organism>
<dbReference type="InterPro" id="IPR008756">
    <property type="entry name" value="Peptidase_M56"/>
</dbReference>
<accession>A0ABW8T0U2</accession>
<dbReference type="SUPFAM" id="SSF56935">
    <property type="entry name" value="Porins"/>
    <property type="match status" value="1"/>
</dbReference>
<keyword evidence="1" id="KW-0813">Transport</keyword>
<sequence>MNDTFIYLLKSMIYAGIFFGYYSLFLKNTIYHSYNRYYLLASMALSVVFPMVHLTLGVYEEEVAATPALKYLMYSSSAPVQEAHIPWEMMAMGVISVLLLSYLAYSVLRIFRLKAIHSKTQMGDFTFIETDLEEAPFSFFSNLFWKKSISIEEENGQKMLQHELVHIRQKHTWDRLFSQFICAIFWMNPFNWIIQKELQNIHEFIADRDAVGTGEVDAFAKMLLQTYYGNHFLNPSHSFYYSSIKRRIIMLTTSKTPTYAYLRKVAVLPLFAISLIVISFQLSAQKPKSKKEEAAQFTVTMRPDSTTFSDPKTGKKVFTVATRDMPPPPPPAGAPAPPTPPVLTLHGSGSEVKWITIDSTTVEFKGRNSEGKQVVFRAEKVGNTATSPKEKPLIVIDGVITSDLDMNKINPNNIASMNVLKGEKATTKYAERGANGVIEITTKKP</sequence>
<dbReference type="Proteomes" id="UP001623559">
    <property type="component" value="Unassembled WGS sequence"/>
</dbReference>
<protein>
    <submittedName>
        <fullName evidence="4">M56 family metallopeptidase</fullName>
    </submittedName>
</protein>
<evidence type="ECO:0000256" key="1">
    <source>
        <dbReference type="PROSITE-ProRule" id="PRU01360"/>
    </source>
</evidence>
<proteinExistence type="inferred from homology"/>
<comment type="similarity">
    <text evidence="1">Belongs to the TonB-dependent receptor family.</text>
</comment>